<dbReference type="InterPro" id="IPR041698">
    <property type="entry name" value="Methyltransf_25"/>
</dbReference>
<evidence type="ECO:0000313" key="5">
    <source>
        <dbReference type="EMBL" id="VIO76752.1"/>
    </source>
</evidence>
<keyword evidence="6" id="KW-1185">Reference proteome</keyword>
<dbReference type="CDD" id="cd02440">
    <property type="entry name" value="AdoMet_MTases"/>
    <property type="match status" value="1"/>
</dbReference>
<dbReference type="PANTHER" id="PTHR43464:SF19">
    <property type="entry name" value="UBIQUINONE BIOSYNTHESIS O-METHYLTRANSFERASE, MITOCHONDRIAL"/>
    <property type="match status" value="1"/>
</dbReference>
<accession>A0A508TQZ1</accession>
<name>A0A508TQZ1_9BRAD</name>
<comment type="caution">
    <text evidence="5">The sequence shown here is derived from an EMBL/GenBank/DDBJ whole genome shotgun (WGS) entry which is preliminary data.</text>
</comment>
<evidence type="ECO:0000313" key="6">
    <source>
        <dbReference type="Proteomes" id="UP000328092"/>
    </source>
</evidence>
<keyword evidence="5" id="KW-0830">Ubiquinone</keyword>
<feature type="domain" description="Methyltransferase" evidence="4">
    <location>
        <begin position="48"/>
        <end position="137"/>
    </location>
</feature>
<dbReference type="EMBL" id="CAADFC020000028">
    <property type="protein sequence ID" value="VIO76752.1"/>
    <property type="molecule type" value="Genomic_DNA"/>
</dbReference>
<dbReference type="Pfam" id="PF13649">
    <property type="entry name" value="Methyltransf_25"/>
    <property type="match status" value="1"/>
</dbReference>
<dbReference type="SUPFAM" id="SSF53335">
    <property type="entry name" value="S-adenosyl-L-methionine-dependent methyltransferases"/>
    <property type="match status" value="1"/>
</dbReference>
<keyword evidence="1 5" id="KW-0489">Methyltransferase</keyword>
<dbReference type="PANTHER" id="PTHR43464">
    <property type="entry name" value="METHYLTRANSFERASE"/>
    <property type="match status" value="1"/>
</dbReference>
<dbReference type="InterPro" id="IPR029063">
    <property type="entry name" value="SAM-dependent_MTases_sf"/>
</dbReference>
<dbReference type="GO" id="GO:0043770">
    <property type="term" value="F:demethylmenaquinone methyltransferase activity"/>
    <property type="evidence" value="ECO:0007669"/>
    <property type="project" value="UniProtKB-EC"/>
</dbReference>
<dbReference type="GO" id="GO:0032259">
    <property type="term" value="P:methylation"/>
    <property type="evidence" value="ECO:0007669"/>
    <property type="project" value="UniProtKB-KW"/>
</dbReference>
<gene>
    <name evidence="5" type="primary">ubiE_3</name>
    <name evidence="5" type="ORF">CI1B_66300</name>
</gene>
<dbReference type="OrthoDB" id="21342at2"/>
<dbReference type="EC" id="2.1.1.163" evidence="5"/>
<evidence type="ECO:0000256" key="1">
    <source>
        <dbReference type="ARBA" id="ARBA00022603"/>
    </source>
</evidence>
<sequence length="207" mass="22900">MGQRISGIYRLITIPSIYKGLMFSLGADNAIARYVNEALRPSPGLKMLDVGCGPANVLSYLPALDYTGIDMNEKHIAYARERHGDRGRFLVGNAAEDLKQEEATFDLINVSALLHHLADKEAISLLASLTRLLKPEGRIVTIDNVWLPRQRAAVKLINTLDSGVNIRTPEGYLGLLSGMGLEVETITWNDLLRVPYDHFVMIARKAS</sequence>
<organism evidence="5 6">
    <name type="scientific">Bradyrhizobium ivorense</name>
    <dbReference type="NCBI Taxonomy" id="2511166"/>
    <lineage>
        <taxon>Bacteria</taxon>
        <taxon>Pseudomonadati</taxon>
        <taxon>Pseudomonadota</taxon>
        <taxon>Alphaproteobacteria</taxon>
        <taxon>Hyphomicrobiales</taxon>
        <taxon>Nitrobacteraceae</taxon>
        <taxon>Bradyrhizobium</taxon>
    </lineage>
</organism>
<keyword evidence="2 5" id="KW-0808">Transferase</keyword>
<keyword evidence="3" id="KW-0949">S-adenosyl-L-methionine</keyword>
<evidence type="ECO:0000256" key="2">
    <source>
        <dbReference type="ARBA" id="ARBA00022679"/>
    </source>
</evidence>
<dbReference type="Proteomes" id="UP000328092">
    <property type="component" value="Unassembled WGS sequence"/>
</dbReference>
<proteinExistence type="predicted"/>
<dbReference type="AlphaFoldDB" id="A0A508TQZ1"/>
<evidence type="ECO:0000256" key="3">
    <source>
        <dbReference type="ARBA" id="ARBA00022691"/>
    </source>
</evidence>
<dbReference type="Gene3D" id="3.40.50.150">
    <property type="entry name" value="Vaccinia Virus protein VP39"/>
    <property type="match status" value="1"/>
</dbReference>
<evidence type="ECO:0000259" key="4">
    <source>
        <dbReference type="Pfam" id="PF13649"/>
    </source>
</evidence>
<reference evidence="5" key="1">
    <citation type="submission" date="2019-02" db="EMBL/GenBank/DDBJ databases">
        <authorList>
            <person name="Pothier F.J."/>
        </authorList>
    </citation>
    <scope>NUCLEOTIDE SEQUENCE</scope>
    <source>
        <strain evidence="5">CI-1B</strain>
    </source>
</reference>
<protein>
    <submittedName>
        <fullName evidence="5">Ubiquinone/menaquinone biosynthesis C-methyltransferase UbiE</fullName>
        <ecNumber evidence="5">2.1.1.163</ecNumber>
    </submittedName>
</protein>
<dbReference type="RefSeq" id="WP_139863261.1">
    <property type="nucleotide sequence ID" value="NZ_CAADFC020000028.1"/>
</dbReference>